<sequence length="651" mass="73998">MAGVIKKIVAEPVDWFIYSVLGEKQRKYLLNILSNQQKDAIKRVLLGKKEAERQRLKQIKFHLYNLGFIEKGLADLEAYIQEANDPSLKRTAAWEKVLWHANQYNEKDAAIALEYLPLAEEGEVQPDQQRRIAIIKAELLDETGERETARNVLQDALKAGEHADIYLALANLEADIKDRFVYINKAFSLYDLDNIATDETGQYDGLHTIKTHENISDGPLISVIIPAYNAGDGIRVAIESILEQTWQNIELIIVDDHSPDNTLAIVQEYAAKDSRIKVMQTPQNSGPYIARNIALEAAAGEFVTVNDSDDWSHASKLEIQAKHLLANTEVVANTSEHARITEEMTLYRRGTPGKYIFPNMSSIMFRREPVLEKVGYWDSVRFAADGEFKRRLLKSFGTRTYVDLASGPLSLPRQAVTSLTGSSAFGYNGFFMGVRKEYVESLENHHQRAEDVRYTYPMTERPYPVPEPMWPAKEEKTEGFRKFDVVIATDFRALNEADWQVFNDCLQATGTRIGLVQINAYDFALPKKIDEGIRQKLDGDRLQMLVYGEKIDAEKTVCIKPTVYQYQQKYLPTLTTKQLAVVLTEAPDNQAALNNAAKHIEEYFGQLGAWFPADEQIQQEIKNTIPATEIKQAYADRVWEKSCLENETTNR</sequence>
<dbReference type="SUPFAM" id="SSF53448">
    <property type="entry name" value="Nucleotide-diphospho-sugar transferases"/>
    <property type="match status" value="1"/>
</dbReference>
<protein>
    <submittedName>
        <fullName evidence="3">UDP-Glc:alpha-D-GlcNAc-diphosphoundecaprenol beta-1,3-glucosyltransferase WfgD</fullName>
    </submittedName>
</protein>
<dbReference type="InterPro" id="IPR050834">
    <property type="entry name" value="Glycosyltransf_2"/>
</dbReference>
<evidence type="ECO:0000313" key="4">
    <source>
        <dbReference type="Proteomes" id="UP000040453"/>
    </source>
</evidence>
<dbReference type="Proteomes" id="UP000040453">
    <property type="component" value="Unassembled WGS sequence"/>
</dbReference>
<evidence type="ECO:0000313" key="3">
    <source>
        <dbReference type="EMBL" id="CEI80827.1"/>
    </source>
</evidence>
<dbReference type="STRING" id="545501.BN997_00637"/>
<dbReference type="InterPro" id="IPR001173">
    <property type="entry name" value="Glyco_trans_2-like"/>
</dbReference>
<dbReference type="Pfam" id="PF00535">
    <property type="entry name" value="Glycos_transf_2"/>
    <property type="match status" value="1"/>
</dbReference>
<comment type="similarity">
    <text evidence="1">Belongs to the glycosyltransferase 2 family.</text>
</comment>
<dbReference type="RefSeq" id="WP_042529600.1">
    <property type="nucleotide sequence ID" value="NZ_CDGG01000001.1"/>
</dbReference>
<dbReference type="AlphaFoldDB" id="A0A0A1MME9"/>
<feature type="domain" description="Glycosyltransferase 2-like" evidence="2">
    <location>
        <begin position="222"/>
        <end position="347"/>
    </location>
</feature>
<reference evidence="3 4" key="1">
    <citation type="submission" date="2014-11" db="EMBL/GenBank/DDBJ databases">
        <authorList>
            <person name="Urmite Genomes Urmite Genomes"/>
        </authorList>
    </citation>
    <scope>NUCLEOTIDE SEQUENCE [LARGE SCALE GENOMIC DNA]</scope>
    <source>
        <strain evidence="3 4">Oc5</strain>
    </source>
</reference>
<dbReference type="PANTHER" id="PTHR43685">
    <property type="entry name" value="GLYCOSYLTRANSFERASE"/>
    <property type="match status" value="1"/>
</dbReference>
<name>A0A0A1MME9_9BACI</name>
<dbReference type="PANTHER" id="PTHR43685:SF11">
    <property type="entry name" value="GLYCOSYLTRANSFERASE TAGX-RELATED"/>
    <property type="match status" value="1"/>
</dbReference>
<dbReference type="Gene3D" id="3.90.550.10">
    <property type="entry name" value="Spore Coat Polysaccharide Biosynthesis Protein SpsA, Chain A"/>
    <property type="match status" value="1"/>
</dbReference>
<accession>A0A0A1MME9</accession>
<evidence type="ECO:0000256" key="1">
    <source>
        <dbReference type="ARBA" id="ARBA00006739"/>
    </source>
</evidence>
<keyword evidence="4" id="KW-1185">Reference proteome</keyword>
<keyword evidence="3" id="KW-0808">Transferase</keyword>
<evidence type="ECO:0000259" key="2">
    <source>
        <dbReference type="Pfam" id="PF00535"/>
    </source>
</evidence>
<dbReference type="EMBL" id="CDGG01000001">
    <property type="protein sequence ID" value="CEI80827.1"/>
    <property type="molecule type" value="Genomic_DNA"/>
</dbReference>
<organism evidence="3 4">
    <name type="scientific">Oceanobacillus oncorhynchi</name>
    <dbReference type="NCBI Taxonomy" id="545501"/>
    <lineage>
        <taxon>Bacteria</taxon>
        <taxon>Bacillati</taxon>
        <taxon>Bacillota</taxon>
        <taxon>Bacilli</taxon>
        <taxon>Bacillales</taxon>
        <taxon>Bacillaceae</taxon>
        <taxon>Oceanobacillus</taxon>
    </lineage>
</organism>
<proteinExistence type="inferred from homology"/>
<dbReference type="CDD" id="cd00761">
    <property type="entry name" value="Glyco_tranf_GTA_type"/>
    <property type="match status" value="1"/>
</dbReference>
<dbReference type="OrthoDB" id="396512at2"/>
<dbReference type="GO" id="GO:0016740">
    <property type="term" value="F:transferase activity"/>
    <property type="evidence" value="ECO:0007669"/>
    <property type="project" value="UniProtKB-KW"/>
</dbReference>
<dbReference type="InterPro" id="IPR029044">
    <property type="entry name" value="Nucleotide-diphossugar_trans"/>
</dbReference>
<gene>
    <name evidence="3" type="primary">wfgD_1</name>
    <name evidence="3" type="ORF">BN997_00637</name>
</gene>